<gene>
    <name evidence="2" type="ORF">HCDG_06283</name>
</gene>
<dbReference type="AlphaFoldDB" id="C6HID3"/>
<evidence type="ECO:0000313" key="2">
    <source>
        <dbReference type="EMBL" id="EER40061.1"/>
    </source>
</evidence>
<feature type="region of interest" description="Disordered" evidence="1">
    <location>
        <begin position="61"/>
        <end position="82"/>
    </location>
</feature>
<feature type="compositionally biased region" description="Basic and acidic residues" evidence="1">
    <location>
        <begin position="65"/>
        <end position="82"/>
    </location>
</feature>
<organism evidence="2 3">
    <name type="scientific">Ajellomyces capsulatus (strain H143)</name>
    <name type="common">Darling's disease fungus</name>
    <name type="synonym">Histoplasma capsulatum</name>
    <dbReference type="NCBI Taxonomy" id="544712"/>
    <lineage>
        <taxon>Eukaryota</taxon>
        <taxon>Fungi</taxon>
        <taxon>Dikarya</taxon>
        <taxon>Ascomycota</taxon>
        <taxon>Pezizomycotina</taxon>
        <taxon>Eurotiomycetes</taxon>
        <taxon>Eurotiomycetidae</taxon>
        <taxon>Onygenales</taxon>
        <taxon>Ajellomycetaceae</taxon>
        <taxon>Histoplasma</taxon>
    </lineage>
</organism>
<accession>C6HID3</accession>
<dbReference type="VEuPathDB" id="FungiDB:HCDG_06283"/>
<reference evidence="3" key="1">
    <citation type="submission" date="2009-05" db="EMBL/GenBank/DDBJ databases">
        <title>The genome sequence of Ajellomyces capsulatus strain H143.</title>
        <authorList>
            <person name="Champion M."/>
            <person name="Cuomo C.A."/>
            <person name="Ma L.-J."/>
            <person name="Henn M.R."/>
            <person name="Sil A."/>
            <person name="Goldman B."/>
            <person name="Young S.K."/>
            <person name="Kodira C.D."/>
            <person name="Zeng Q."/>
            <person name="Koehrsen M."/>
            <person name="Alvarado L."/>
            <person name="Berlin A.M."/>
            <person name="Borenstein D."/>
            <person name="Chen Z."/>
            <person name="Engels R."/>
            <person name="Freedman E."/>
            <person name="Gellesch M."/>
            <person name="Goldberg J."/>
            <person name="Griggs A."/>
            <person name="Gujja S."/>
            <person name="Heiman D.I."/>
            <person name="Hepburn T.A."/>
            <person name="Howarth C."/>
            <person name="Jen D."/>
            <person name="Larson L."/>
            <person name="Lewis B."/>
            <person name="Mehta T."/>
            <person name="Park D."/>
            <person name="Pearson M."/>
            <person name="Roberts A."/>
            <person name="Saif S."/>
            <person name="Shea T.D."/>
            <person name="Shenoy N."/>
            <person name="Sisk P."/>
            <person name="Stolte C."/>
            <person name="Sykes S."/>
            <person name="Walk T."/>
            <person name="White J."/>
            <person name="Yandava C."/>
            <person name="Klein B."/>
            <person name="McEwen J.G."/>
            <person name="Puccia R."/>
            <person name="Goldman G.H."/>
            <person name="Felipe M.S."/>
            <person name="Nino-Vega G."/>
            <person name="San-Blas G."/>
            <person name="Taylor J.W."/>
            <person name="Mendoza L."/>
            <person name="Galagan J.E."/>
            <person name="Nusbaum C."/>
            <person name="Birren B.W."/>
        </authorList>
    </citation>
    <scope>NUCLEOTIDE SEQUENCE [LARGE SCALE GENOMIC DNA]</scope>
    <source>
        <strain evidence="3">H143</strain>
    </source>
</reference>
<sequence>MSFNKILAKKAVGMIVKDGITVTLSVATRTTHWTRPDVAVGPAGDLLKKSVAEWKEPLPAGTKDICSRETDHSNPKGDARDHLTVVCSNEEGEGKTRHVPVDK</sequence>
<dbReference type="Proteomes" id="UP000002624">
    <property type="component" value="Unassembled WGS sequence"/>
</dbReference>
<protein>
    <submittedName>
        <fullName evidence="2">Uncharacterized protein</fullName>
    </submittedName>
</protein>
<evidence type="ECO:0000313" key="3">
    <source>
        <dbReference type="Proteomes" id="UP000002624"/>
    </source>
</evidence>
<evidence type="ECO:0000256" key="1">
    <source>
        <dbReference type="SAM" id="MobiDB-lite"/>
    </source>
</evidence>
<dbReference type="HOGENOM" id="CLU_152044_0_0_1"/>
<dbReference type="OrthoDB" id="3827601at2759"/>
<proteinExistence type="predicted"/>
<name>C6HID3_AJECH</name>
<dbReference type="EMBL" id="GG692428">
    <property type="protein sequence ID" value="EER40061.1"/>
    <property type="molecule type" value="Genomic_DNA"/>
</dbReference>